<keyword evidence="4" id="KW-0813">Transport</keyword>
<keyword evidence="6" id="KW-0333">Golgi apparatus</keyword>
<comment type="subcellular location">
    <subcellularLocation>
        <location evidence="1">Golgi apparatus membrane</location>
        <topology evidence="1">Peripheral membrane protein</topology>
    </subcellularLocation>
</comment>
<dbReference type="Pfam" id="PF20671">
    <property type="entry name" value="COG3_C"/>
    <property type="match status" value="1"/>
</dbReference>
<evidence type="ECO:0000256" key="8">
    <source>
        <dbReference type="ARBA" id="ARBA00031339"/>
    </source>
</evidence>
<dbReference type="EMBL" id="JNBR01000099">
    <property type="protein sequence ID" value="OQR97672.1"/>
    <property type="molecule type" value="Genomic_DNA"/>
</dbReference>
<proteinExistence type="inferred from homology"/>
<evidence type="ECO:0000256" key="5">
    <source>
        <dbReference type="ARBA" id="ARBA00022927"/>
    </source>
</evidence>
<dbReference type="Proteomes" id="UP000243579">
    <property type="component" value="Unassembled WGS sequence"/>
</dbReference>
<evidence type="ECO:0000313" key="12">
    <source>
        <dbReference type="Proteomes" id="UP000243579"/>
    </source>
</evidence>
<keyword evidence="5" id="KW-0653">Protein transport</keyword>
<sequence>MATLTPRQEELLANLDRLWQSHASPAPSSSTYSKTPLTLKNYYASRAPQPALASAAPLPPAIASFYDRAAACKAASSAVLEHTQASLDLLQEMEDRHASVVALTGALYESFETLLHELDELEAKLKAMETPLPYFTRITALAKVLGGHIDYSSGANNGQVHVRPYTFGTIDPTSSSFADAIRTIDECTAYLEQHMEFKDTAMYMGAYTQLLANASQCLKDYAVASLESAKDQVISANAKQAAHADVFDPMSNYYVQFHVAAPACQAITNHFQQRATAPGTELYLAEVLDAYVSQRVALLLPAISASLGTLDASSSDIVHVLRVGCQYLVRLCQAEHQLFQHMFGAPPTASIFLPMQLQDDDNDGDEEPDDDAFQRLVLQLCYPLYQCVRPRLIKEQDLEVLCESIEVLRSEIMEAQIRPRGSLFGEDKVARAAGVGVATEVLEAAIERMVGDAQERLILCTQKFIRDEIEGFQPSPADLQYPEKLQAPSVYATWYPTLEHTLMCLSKVYRYLNRHIFEELAQEAVCICTASLKMASADITGPCDGGLFLIKHLLTLRERITPFDIQFAVTEKSLDFTSTTDAMGNMLSDAFSLSLENSLLGLITHGIPHVNTTTSDVKKDLEHELKRSCTTFIEFALQTLGGPLTLLLRKATATKPSKLPPLPAVASVLHDFIQHLQVQAPPLQQAIHNYLMHASTEAILFQPIQNGLVASTEQLKALLEQQYALADRVDCDAQIQVALAFILQL</sequence>
<evidence type="ECO:0000256" key="7">
    <source>
        <dbReference type="ARBA" id="ARBA00023136"/>
    </source>
</evidence>
<feature type="domain" description="Conserved oligomeric Golgi complex subunit 3 N-terminal" evidence="9">
    <location>
        <begin position="174"/>
        <end position="227"/>
    </location>
</feature>
<dbReference type="PANTHER" id="PTHR13302">
    <property type="entry name" value="CONSERVED OLIGOMERIC GOLGI COMPLEX COMPONENT 3"/>
    <property type="match status" value="1"/>
</dbReference>
<dbReference type="GO" id="GO:0000139">
    <property type="term" value="C:Golgi membrane"/>
    <property type="evidence" value="ECO:0007669"/>
    <property type="project" value="UniProtKB-SubCell"/>
</dbReference>
<gene>
    <name evidence="11" type="ORF">ACHHYP_10116</name>
</gene>
<evidence type="ECO:0000313" key="11">
    <source>
        <dbReference type="EMBL" id="OQR97672.1"/>
    </source>
</evidence>
<dbReference type="STRING" id="1202772.A0A1V9ZI49"/>
<keyword evidence="12" id="KW-1185">Reference proteome</keyword>
<dbReference type="Pfam" id="PF04136">
    <property type="entry name" value="COG3_N"/>
    <property type="match status" value="1"/>
</dbReference>
<dbReference type="GO" id="GO:0006891">
    <property type="term" value="P:intra-Golgi vesicle-mediated transport"/>
    <property type="evidence" value="ECO:0007669"/>
    <property type="project" value="TreeGrafter"/>
</dbReference>
<dbReference type="InterPro" id="IPR048320">
    <property type="entry name" value="COG3_N"/>
</dbReference>
<evidence type="ECO:0000259" key="9">
    <source>
        <dbReference type="Pfam" id="PF04136"/>
    </source>
</evidence>
<protein>
    <recommendedName>
        <fullName evidence="3">Conserved oligomeric Golgi complex subunit 3</fullName>
    </recommendedName>
    <alternativeName>
        <fullName evidence="8">Component of oligomeric Golgi complex 3</fullName>
    </alternativeName>
</protein>
<dbReference type="AlphaFoldDB" id="A0A1V9ZI49"/>
<dbReference type="PANTHER" id="PTHR13302:SF8">
    <property type="entry name" value="CONSERVED OLIGOMERIC GOLGI COMPLEX SUBUNIT 3"/>
    <property type="match status" value="1"/>
</dbReference>
<dbReference type="GO" id="GO:0005801">
    <property type="term" value="C:cis-Golgi network"/>
    <property type="evidence" value="ECO:0007669"/>
    <property type="project" value="InterPro"/>
</dbReference>
<dbReference type="GO" id="GO:0006886">
    <property type="term" value="P:intracellular protein transport"/>
    <property type="evidence" value="ECO:0007669"/>
    <property type="project" value="InterPro"/>
</dbReference>
<comment type="caution">
    <text evidence="11">The sequence shown here is derived from an EMBL/GenBank/DDBJ whole genome shotgun (WGS) entry which is preliminary data.</text>
</comment>
<evidence type="ECO:0000256" key="3">
    <source>
        <dbReference type="ARBA" id="ARBA00020976"/>
    </source>
</evidence>
<evidence type="ECO:0000256" key="1">
    <source>
        <dbReference type="ARBA" id="ARBA00004395"/>
    </source>
</evidence>
<dbReference type="GO" id="GO:0007030">
    <property type="term" value="P:Golgi organization"/>
    <property type="evidence" value="ECO:0007669"/>
    <property type="project" value="TreeGrafter"/>
</dbReference>
<accession>A0A1V9ZI49</accession>
<name>A0A1V9ZI49_ACHHY</name>
<evidence type="ECO:0000256" key="4">
    <source>
        <dbReference type="ARBA" id="ARBA00022448"/>
    </source>
</evidence>
<evidence type="ECO:0000256" key="6">
    <source>
        <dbReference type="ARBA" id="ARBA00023034"/>
    </source>
</evidence>
<dbReference type="InterPro" id="IPR048685">
    <property type="entry name" value="COG3_C"/>
</dbReference>
<evidence type="ECO:0000259" key="10">
    <source>
        <dbReference type="Pfam" id="PF20671"/>
    </source>
</evidence>
<organism evidence="11 12">
    <name type="scientific">Achlya hypogyna</name>
    <name type="common">Oomycete</name>
    <name type="synonym">Protoachlya hypogyna</name>
    <dbReference type="NCBI Taxonomy" id="1202772"/>
    <lineage>
        <taxon>Eukaryota</taxon>
        <taxon>Sar</taxon>
        <taxon>Stramenopiles</taxon>
        <taxon>Oomycota</taxon>
        <taxon>Saprolegniomycetes</taxon>
        <taxon>Saprolegniales</taxon>
        <taxon>Achlyaceae</taxon>
        <taxon>Achlya</taxon>
    </lineage>
</organism>
<dbReference type="GO" id="GO:0017119">
    <property type="term" value="C:Golgi transport complex"/>
    <property type="evidence" value="ECO:0007669"/>
    <property type="project" value="TreeGrafter"/>
</dbReference>
<comment type="similarity">
    <text evidence="2">Belongs to the COG3 family.</text>
</comment>
<evidence type="ECO:0000256" key="2">
    <source>
        <dbReference type="ARBA" id="ARBA00009936"/>
    </source>
</evidence>
<reference evidence="11 12" key="1">
    <citation type="journal article" date="2014" name="Genome Biol. Evol.">
        <title>The secreted proteins of Achlya hypogyna and Thraustotheca clavata identify the ancestral oomycete secretome and reveal gene acquisitions by horizontal gene transfer.</title>
        <authorList>
            <person name="Misner I."/>
            <person name="Blouin N."/>
            <person name="Leonard G."/>
            <person name="Richards T.A."/>
            <person name="Lane C.E."/>
        </authorList>
    </citation>
    <scope>NUCLEOTIDE SEQUENCE [LARGE SCALE GENOMIC DNA]</scope>
    <source>
        <strain evidence="11 12">ATCC 48635</strain>
    </source>
</reference>
<dbReference type="InterPro" id="IPR007265">
    <property type="entry name" value="COG_su3"/>
</dbReference>
<dbReference type="OrthoDB" id="296793at2759"/>
<feature type="domain" description="Conserved oligomeric Golgi complex subunit 3 C-terminal" evidence="10">
    <location>
        <begin position="252"/>
        <end position="578"/>
    </location>
</feature>
<keyword evidence="7" id="KW-0472">Membrane</keyword>